<feature type="transmembrane region" description="Helical" evidence="1">
    <location>
        <begin position="6"/>
        <end position="24"/>
    </location>
</feature>
<keyword evidence="1" id="KW-1133">Transmembrane helix</keyword>
<name>A0A316GI14_9GAMM</name>
<proteinExistence type="predicted"/>
<dbReference type="Proteomes" id="UP000245790">
    <property type="component" value="Unassembled WGS sequence"/>
</dbReference>
<sequence>MEEIVSMIIPMVGFVCLVAIIKVVTDNRVRRRLAETHASDEVVKSMLESEQSSQREGALKWGIVSASTGAGLIIIDILSLSSEQVSTYGVIIVAAGVGLLVYYKLMKSKS</sequence>
<evidence type="ECO:0000256" key="1">
    <source>
        <dbReference type="SAM" id="Phobius"/>
    </source>
</evidence>
<evidence type="ECO:0000313" key="3">
    <source>
        <dbReference type="EMBL" id="PWK54417.1"/>
    </source>
</evidence>
<dbReference type="RefSeq" id="WP_109761534.1">
    <property type="nucleotide sequence ID" value="NZ_QGGU01000001.1"/>
</dbReference>
<keyword evidence="1" id="KW-0472">Membrane</keyword>
<dbReference type="AlphaFoldDB" id="A0A316GI14"/>
<dbReference type="OrthoDB" id="5954762at2"/>
<accession>A0A316GI14</accession>
<feature type="transmembrane region" description="Helical" evidence="1">
    <location>
        <begin position="58"/>
        <end position="79"/>
    </location>
</feature>
<feature type="domain" description="DUF6249" evidence="2">
    <location>
        <begin position="8"/>
        <end position="105"/>
    </location>
</feature>
<keyword evidence="1" id="KW-0812">Transmembrane</keyword>
<keyword evidence="4" id="KW-1185">Reference proteome</keyword>
<evidence type="ECO:0000313" key="4">
    <source>
        <dbReference type="Proteomes" id="UP000245790"/>
    </source>
</evidence>
<evidence type="ECO:0000259" key="2">
    <source>
        <dbReference type="Pfam" id="PF19762"/>
    </source>
</evidence>
<organism evidence="3 4">
    <name type="scientific">Pleionea mediterranea</name>
    <dbReference type="NCBI Taxonomy" id="523701"/>
    <lineage>
        <taxon>Bacteria</taxon>
        <taxon>Pseudomonadati</taxon>
        <taxon>Pseudomonadota</taxon>
        <taxon>Gammaproteobacteria</taxon>
        <taxon>Oceanospirillales</taxon>
        <taxon>Pleioneaceae</taxon>
        <taxon>Pleionea</taxon>
    </lineage>
</organism>
<protein>
    <recommendedName>
        <fullName evidence="2">DUF6249 domain-containing protein</fullName>
    </recommendedName>
</protein>
<gene>
    <name evidence="3" type="ORF">C8D97_101265</name>
</gene>
<dbReference type="InterPro" id="IPR046216">
    <property type="entry name" value="DUF6249"/>
</dbReference>
<comment type="caution">
    <text evidence="3">The sequence shown here is derived from an EMBL/GenBank/DDBJ whole genome shotgun (WGS) entry which is preliminary data.</text>
</comment>
<reference evidence="3 4" key="1">
    <citation type="submission" date="2018-05" db="EMBL/GenBank/DDBJ databases">
        <title>Genomic Encyclopedia of Type Strains, Phase IV (KMG-IV): sequencing the most valuable type-strain genomes for metagenomic binning, comparative biology and taxonomic classification.</title>
        <authorList>
            <person name="Goeker M."/>
        </authorList>
    </citation>
    <scope>NUCLEOTIDE SEQUENCE [LARGE SCALE GENOMIC DNA]</scope>
    <source>
        <strain evidence="3 4">DSM 25350</strain>
    </source>
</reference>
<dbReference type="EMBL" id="QGGU01000001">
    <property type="protein sequence ID" value="PWK54417.1"/>
    <property type="molecule type" value="Genomic_DNA"/>
</dbReference>
<dbReference type="Pfam" id="PF19762">
    <property type="entry name" value="DUF6249"/>
    <property type="match status" value="1"/>
</dbReference>
<feature type="transmembrane region" description="Helical" evidence="1">
    <location>
        <begin position="85"/>
        <end position="103"/>
    </location>
</feature>